<proteinExistence type="predicted"/>
<dbReference type="SUPFAM" id="SSF56349">
    <property type="entry name" value="DNA breaking-rejoining enzymes"/>
    <property type="match status" value="1"/>
</dbReference>
<dbReference type="OrthoDB" id="662444at2"/>
<dbReference type="GO" id="GO:0003677">
    <property type="term" value="F:DNA binding"/>
    <property type="evidence" value="ECO:0007669"/>
    <property type="project" value="InterPro"/>
</dbReference>
<name>A0A1H2PPG6_9BURK</name>
<reference evidence="2" key="1">
    <citation type="submission" date="2016-09" db="EMBL/GenBank/DDBJ databases">
        <authorList>
            <person name="Varghese N."/>
            <person name="Submissions S."/>
        </authorList>
    </citation>
    <scope>NUCLEOTIDE SEQUENCE [LARGE SCALE GENOMIC DNA]</scope>
    <source>
        <strain evidence="2">JS23</strain>
    </source>
</reference>
<evidence type="ECO:0000313" key="1">
    <source>
        <dbReference type="EMBL" id="SDV48561.1"/>
    </source>
</evidence>
<dbReference type="STRING" id="1770053.SAMN05216551_105191"/>
<gene>
    <name evidence="1" type="ORF">SAMN05216551_105191</name>
</gene>
<sequence>MTVKAGDGRRPTGRTVAPATVNKVPGALSAVLRAAQDWQWLDHVPKISKLRTPTERIRWLQPGEAKRLLAVLPPHLADMA</sequence>
<keyword evidence="2" id="KW-1185">Reference proteome</keyword>
<organism evidence="1 2">
    <name type="scientific">Chitinasiproducens palmae</name>
    <dbReference type="NCBI Taxonomy" id="1770053"/>
    <lineage>
        <taxon>Bacteria</taxon>
        <taxon>Pseudomonadati</taxon>
        <taxon>Pseudomonadota</taxon>
        <taxon>Betaproteobacteria</taxon>
        <taxon>Burkholderiales</taxon>
        <taxon>Burkholderiaceae</taxon>
        <taxon>Chitinasiproducens</taxon>
    </lineage>
</organism>
<protein>
    <submittedName>
        <fullName evidence="1">Uncharacterized protein</fullName>
    </submittedName>
</protein>
<evidence type="ECO:0000313" key="2">
    <source>
        <dbReference type="Proteomes" id="UP000243719"/>
    </source>
</evidence>
<dbReference type="InterPro" id="IPR011010">
    <property type="entry name" value="DNA_brk_join_enz"/>
</dbReference>
<dbReference type="EMBL" id="FNLO01000005">
    <property type="protein sequence ID" value="SDV48561.1"/>
    <property type="molecule type" value="Genomic_DNA"/>
</dbReference>
<dbReference type="Proteomes" id="UP000243719">
    <property type="component" value="Unassembled WGS sequence"/>
</dbReference>
<dbReference type="AlphaFoldDB" id="A0A1H2PPG6"/>
<dbReference type="RefSeq" id="WP_091907758.1">
    <property type="nucleotide sequence ID" value="NZ_FNLO01000005.1"/>
</dbReference>
<accession>A0A1H2PPG6</accession>